<evidence type="ECO:0000313" key="3">
    <source>
        <dbReference type="EMBL" id="EKC28975.1"/>
    </source>
</evidence>
<evidence type="ECO:0000256" key="1">
    <source>
        <dbReference type="SAM" id="Coils"/>
    </source>
</evidence>
<dbReference type="EMBL" id="JH820931">
    <property type="protein sequence ID" value="EKC17933.1"/>
    <property type="molecule type" value="Genomic_DNA"/>
</dbReference>
<gene>
    <name evidence="2" type="ORF">CGI_10000031</name>
    <name evidence="3" type="ORF">CGI_10011849</name>
</gene>
<organism evidence="2">
    <name type="scientific">Magallana gigas</name>
    <name type="common">Pacific oyster</name>
    <name type="synonym">Crassostrea gigas</name>
    <dbReference type="NCBI Taxonomy" id="29159"/>
    <lineage>
        <taxon>Eukaryota</taxon>
        <taxon>Metazoa</taxon>
        <taxon>Spiralia</taxon>
        <taxon>Lophotrochozoa</taxon>
        <taxon>Mollusca</taxon>
        <taxon>Bivalvia</taxon>
        <taxon>Autobranchia</taxon>
        <taxon>Pteriomorphia</taxon>
        <taxon>Ostreida</taxon>
        <taxon>Ostreoidea</taxon>
        <taxon>Ostreidae</taxon>
        <taxon>Magallana</taxon>
    </lineage>
</organism>
<keyword evidence="1" id="KW-0175">Coiled coil</keyword>
<dbReference type="EMBL" id="JH817687">
    <property type="protein sequence ID" value="EKC28975.1"/>
    <property type="molecule type" value="Genomic_DNA"/>
</dbReference>
<evidence type="ECO:0000313" key="2">
    <source>
        <dbReference type="EMBL" id="EKC17933.1"/>
    </source>
</evidence>
<accession>K1P8X5</accession>
<sequence length="94" mass="10927">MNDLDVKKRTEELTDSFMEARELMQDARESMNTVYFSEDMQEAAEAVSQTIQMYEKLLNELDENQKKDVVRTIGLKMAELKAQQAAMEEELKSD</sequence>
<dbReference type="InterPro" id="IPR053325">
    <property type="entry name" value="H3-Acetyl_Activator"/>
</dbReference>
<dbReference type="HOGENOM" id="CLU_2388335_0_0_1"/>
<dbReference type="PANTHER" id="PTHR35706">
    <property type="entry name" value="F14O23.11 PROTEIN"/>
    <property type="match status" value="1"/>
</dbReference>
<name>K1P8X5_MAGGI</name>
<protein>
    <submittedName>
        <fullName evidence="2">Uncharacterized protein</fullName>
    </submittedName>
</protein>
<dbReference type="AlphaFoldDB" id="K1P8X5"/>
<dbReference type="PANTHER" id="PTHR35706:SF1">
    <property type="entry name" value="EMBRYOGENESIS-LIKE PROTEIN"/>
    <property type="match status" value="1"/>
</dbReference>
<proteinExistence type="predicted"/>
<reference evidence="2" key="1">
    <citation type="journal article" date="2012" name="Nature">
        <title>The oyster genome reveals stress adaptation and complexity of shell formation.</title>
        <authorList>
            <person name="Zhang G."/>
            <person name="Fang X."/>
            <person name="Guo X."/>
            <person name="Li L."/>
            <person name="Luo R."/>
            <person name="Xu F."/>
            <person name="Yang P."/>
            <person name="Zhang L."/>
            <person name="Wang X."/>
            <person name="Qi H."/>
            <person name="Xiong Z."/>
            <person name="Que H."/>
            <person name="Xie Y."/>
            <person name="Holland P.W."/>
            <person name="Paps J."/>
            <person name="Zhu Y."/>
            <person name="Wu F."/>
            <person name="Chen Y."/>
            <person name="Wang J."/>
            <person name="Peng C."/>
            <person name="Meng J."/>
            <person name="Yang L."/>
            <person name="Liu J."/>
            <person name="Wen B."/>
            <person name="Zhang N."/>
            <person name="Huang Z."/>
            <person name="Zhu Q."/>
            <person name="Feng Y."/>
            <person name="Mount A."/>
            <person name="Hedgecock D."/>
            <person name="Xu Z."/>
            <person name="Liu Y."/>
            <person name="Domazet-Loso T."/>
            <person name="Du Y."/>
            <person name="Sun X."/>
            <person name="Zhang S."/>
            <person name="Liu B."/>
            <person name="Cheng P."/>
            <person name="Jiang X."/>
            <person name="Li J."/>
            <person name="Fan D."/>
            <person name="Wang W."/>
            <person name="Fu W."/>
            <person name="Wang T."/>
            <person name="Wang B."/>
            <person name="Zhang J."/>
            <person name="Peng Z."/>
            <person name="Li Y."/>
            <person name="Li N."/>
            <person name="Wang J."/>
            <person name="Chen M."/>
            <person name="He Y."/>
            <person name="Tan F."/>
            <person name="Song X."/>
            <person name="Zheng Q."/>
            <person name="Huang R."/>
            <person name="Yang H."/>
            <person name="Du X."/>
            <person name="Chen L."/>
            <person name="Yang M."/>
            <person name="Gaffney P.M."/>
            <person name="Wang S."/>
            <person name="Luo L."/>
            <person name="She Z."/>
            <person name="Ming Y."/>
            <person name="Huang W."/>
            <person name="Zhang S."/>
            <person name="Huang B."/>
            <person name="Zhang Y."/>
            <person name="Qu T."/>
            <person name="Ni P."/>
            <person name="Miao G."/>
            <person name="Wang J."/>
            <person name="Wang Q."/>
            <person name="Steinberg C.E."/>
            <person name="Wang H."/>
            <person name="Li N."/>
            <person name="Qian L."/>
            <person name="Zhang G."/>
            <person name="Li Y."/>
            <person name="Yang H."/>
            <person name="Liu X."/>
            <person name="Wang J."/>
            <person name="Yin Y."/>
            <person name="Wang J."/>
        </authorList>
    </citation>
    <scope>NUCLEOTIDE SEQUENCE [LARGE SCALE GENOMIC DNA]</scope>
    <source>
        <strain evidence="2">05x7-T-G4-1.051#20</strain>
    </source>
</reference>
<feature type="coiled-coil region" evidence="1">
    <location>
        <begin position="40"/>
        <end position="67"/>
    </location>
</feature>